<dbReference type="InterPro" id="IPR001279">
    <property type="entry name" value="Metallo-B-lactamas"/>
</dbReference>
<evidence type="ECO:0000259" key="1">
    <source>
        <dbReference type="Pfam" id="PF12706"/>
    </source>
</evidence>
<protein>
    <submittedName>
        <fullName evidence="2">MBL fold metallo-hydrolase</fullName>
    </submittedName>
</protein>
<dbReference type="RefSeq" id="WP_348945376.1">
    <property type="nucleotide sequence ID" value="NZ_CP157355.1"/>
</dbReference>
<dbReference type="PANTHER" id="PTHR43546:SF3">
    <property type="entry name" value="UPF0173 METAL-DEPENDENT HYDROLASE MJ1163"/>
    <property type="match status" value="1"/>
</dbReference>
<dbReference type="PANTHER" id="PTHR43546">
    <property type="entry name" value="UPF0173 METAL-DEPENDENT HYDROLASE MJ1163-RELATED"/>
    <property type="match status" value="1"/>
</dbReference>
<dbReference type="SUPFAM" id="SSF56281">
    <property type="entry name" value="Metallo-hydrolase/oxidoreductase"/>
    <property type="match status" value="1"/>
</dbReference>
<dbReference type="Gene3D" id="3.60.15.10">
    <property type="entry name" value="Ribonuclease Z/Hydroxyacylglutathione hydrolase-like"/>
    <property type="match status" value="1"/>
</dbReference>
<feature type="domain" description="Metallo-beta-lactamase" evidence="1">
    <location>
        <begin position="19"/>
        <end position="174"/>
    </location>
</feature>
<dbReference type="KEGG" id="cmav:ABHF33_01870"/>
<sequence length="431" mass="48967">MKVQLIADSCFLFEFNGVRVLTDPWIGGAIYGGSWLQYPPPTIQAKDIGALDYIFISHIHEDHCDLKTLEKLDRNATVVLMDKKPNFVEKFLKYHSLKFKDIINLRPRVKFEAAPCLYFEVVEADPEHELNHILDSSLLIHFDSKTIYFANDNPPYPGLDQYLSQYNFELALLPPAGGSGYPACYQNLTDSEKLERAAQIIEKYQKQMLACLRRLKPRLFACAASSHVLAGRSAKLNGLMAWPKSAASPYKYLAGEVSKNDQFKPVLLNPGDQLELESEAGADYTSAIAFYENEYKRTQFINDVASNVLHGHEFIQLVPTVSFEYLMNLAFARLKGYLDAKNINLSWSYSIQIALGQYANISLSKPYTLEFSTKPCENNRLVIACDKNLLYLLLTGGFSWNIADASGFLSYHRFPDKYIFEVYIALNHLRI</sequence>
<reference evidence="2" key="1">
    <citation type="submission" date="2024-05" db="EMBL/GenBank/DDBJ databases">
        <authorList>
            <person name="Yang L."/>
            <person name="Pan L."/>
        </authorList>
    </citation>
    <scope>NUCLEOTIDE SEQUENCE</scope>
    <source>
        <strain evidence="2">FCG-7</strain>
    </source>
</reference>
<dbReference type="Pfam" id="PF12706">
    <property type="entry name" value="Lactamase_B_2"/>
    <property type="match status" value="1"/>
</dbReference>
<proteinExistence type="predicted"/>
<dbReference type="InterPro" id="IPR050114">
    <property type="entry name" value="UPF0173_UPF0282_UlaG_hydrolase"/>
</dbReference>
<name>A0AAU7F8M7_9NEIS</name>
<evidence type="ECO:0000313" key="2">
    <source>
        <dbReference type="EMBL" id="XBM01055.1"/>
    </source>
</evidence>
<dbReference type="EMBL" id="CP157355">
    <property type="protein sequence ID" value="XBM01055.1"/>
    <property type="molecule type" value="Genomic_DNA"/>
</dbReference>
<dbReference type="AlphaFoldDB" id="A0AAU7F8M7"/>
<gene>
    <name evidence="2" type="ORF">ABHF33_01870</name>
</gene>
<accession>A0AAU7F8M7</accession>
<organism evidence="2">
    <name type="scientific">Chitinibacter mangrovi</name>
    <dbReference type="NCBI Taxonomy" id="3153927"/>
    <lineage>
        <taxon>Bacteria</taxon>
        <taxon>Pseudomonadati</taxon>
        <taxon>Pseudomonadota</taxon>
        <taxon>Betaproteobacteria</taxon>
        <taxon>Neisseriales</taxon>
        <taxon>Chitinibacteraceae</taxon>
        <taxon>Chitinibacter</taxon>
    </lineage>
</organism>
<dbReference type="InterPro" id="IPR036866">
    <property type="entry name" value="RibonucZ/Hydroxyglut_hydro"/>
</dbReference>